<evidence type="ECO:0000256" key="9">
    <source>
        <dbReference type="RuleBase" id="RU003794"/>
    </source>
</evidence>
<organism evidence="13 14">
    <name type="scientific">Orenia marismortui</name>
    <dbReference type="NCBI Taxonomy" id="46469"/>
    <lineage>
        <taxon>Bacteria</taxon>
        <taxon>Bacillati</taxon>
        <taxon>Bacillota</taxon>
        <taxon>Clostridia</taxon>
        <taxon>Halanaerobiales</taxon>
        <taxon>Halobacteroidaceae</taxon>
        <taxon>Orenia</taxon>
    </lineage>
</organism>
<dbReference type="Gene3D" id="1.20.120.1220">
    <property type="match status" value="1"/>
</dbReference>
<keyword evidence="3" id="KW-1003">Cell membrane</keyword>
<feature type="domain" description="Prepilin type IV endopeptidase peptidase" evidence="11">
    <location>
        <begin position="105"/>
        <end position="207"/>
    </location>
</feature>
<evidence type="ECO:0000256" key="7">
    <source>
        <dbReference type="ARBA" id="ARBA00023136"/>
    </source>
</evidence>
<evidence type="ECO:0000256" key="3">
    <source>
        <dbReference type="ARBA" id="ARBA00022475"/>
    </source>
</evidence>
<name>A0A4R8H128_9FIRM</name>
<evidence type="ECO:0000259" key="11">
    <source>
        <dbReference type="Pfam" id="PF01478"/>
    </source>
</evidence>
<evidence type="ECO:0000256" key="5">
    <source>
        <dbReference type="ARBA" id="ARBA00022692"/>
    </source>
</evidence>
<dbReference type="InterPro" id="IPR010627">
    <property type="entry name" value="Prepilin_pept_A24_N"/>
</dbReference>
<dbReference type="EC" id="2.1.1.-" evidence="9"/>
<keyword evidence="6 10" id="KW-1133">Transmembrane helix</keyword>
<dbReference type="PANTHER" id="PTHR30487">
    <property type="entry name" value="TYPE 4 PREPILIN-LIKE PROTEINS LEADER PEPTIDE-PROCESSING ENZYME"/>
    <property type="match status" value="1"/>
</dbReference>
<keyword evidence="9" id="KW-0645">Protease</keyword>
<keyword evidence="5 9" id="KW-0812">Transmembrane</keyword>
<comment type="caution">
    <text evidence="13">The sequence shown here is derived from an EMBL/GenBank/DDBJ whole genome shotgun (WGS) entry which is preliminary data.</text>
</comment>
<keyword evidence="7 10" id="KW-0472">Membrane</keyword>
<feature type="transmembrane region" description="Helical" evidence="10">
    <location>
        <begin position="226"/>
        <end position="246"/>
    </location>
</feature>
<keyword evidence="14" id="KW-1185">Reference proteome</keyword>
<dbReference type="InterPro" id="IPR014032">
    <property type="entry name" value="Peptidase_A24A_bac"/>
</dbReference>
<dbReference type="AlphaFoldDB" id="A0A4R8H128"/>
<dbReference type="GO" id="GO:0008168">
    <property type="term" value="F:methyltransferase activity"/>
    <property type="evidence" value="ECO:0007669"/>
    <property type="project" value="UniProtKB-KW"/>
</dbReference>
<feature type="domain" description="Prepilin peptidase A24 N-terminal" evidence="12">
    <location>
        <begin position="10"/>
        <end position="93"/>
    </location>
</feature>
<evidence type="ECO:0000256" key="10">
    <source>
        <dbReference type="SAM" id="Phobius"/>
    </source>
</evidence>
<dbReference type="Proteomes" id="UP000295832">
    <property type="component" value="Unassembled WGS sequence"/>
</dbReference>
<evidence type="ECO:0000313" key="14">
    <source>
        <dbReference type="Proteomes" id="UP000295832"/>
    </source>
</evidence>
<dbReference type="GO" id="GO:0004190">
    <property type="term" value="F:aspartic-type endopeptidase activity"/>
    <property type="evidence" value="ECO:0007669"/>
    <property type="project" value="UniProtKB-EC"/>
</dbReference>
<dbReference type="PANTHER" id="PTHR30487:SF0">
    <property type="entry name" value="PREPILIN LEADER PEPTIDASE_N-METHYLTRANSFERASE-RELATED"/>
    <property type="match status" value="1"/>
</dbReference>
<dbReference type="Pfam" id="PF06750">
    <property type="entry name" value="A24_N_bact"/>
    <property type="match status" value="1"/>
</dbReference>
<dbReference type="InterPro" id="IPR050882">
    <property type="entry name" value="Prepilin_peptidase/N-MTase"/>
</dbReference>
<comment type="similarity">
    <text evidence="2 8">Belongs to the peptidase A24 family.</text>
</comment>
<dbReference type="EC" id="3.4.23.43" evidence="9"/>
<evidence type="ECO:0000313" key="13">
    <source>
        <dbReference type="EMBL" id="TDX53034.1"/>
    </source>
</evidence>
<keyword evidence="4" id="KW-0997">Cell inner membrane</keyword>
<keyword evidence="9 13" id="KW-0489">Methyltransferase</keyword>
<feature type="transmembrane region" description="Helical" evidence="10">
    <location>
        <begin position="190"/>
        <end position="214"/>
    </location>
</feature>
<dbReference type="EMBL" id="SOEG01000004">
    <property type="protein sequence ID" value="TDX53034.1"/>
    <property type="molecule type" value="Genomic_DNA"/>
</dbReference>
<reference evidence="13 14" key="1">
    <citation type="submission" date="2019-03" db="EMBL/GenBank/DDBJ databases">
        <title>Subsurface microbial communities from deep shales in Ohio and West Virginia, USA.</title>
        <authorList>
            <person name="Wrighton K."/>
        </authorList>
    </citation>
    <scope>NUCLEOTIDE SEQUENCE [LARGE SCALE GENOMIC DNA]</scope>
    <source>
        <strain evidence="13 14">MSL 6dP</strain>
    </source>
</reference>
<evidence type="ECO:0000256" key="8">
    <source>
        <dbReference type="RuleBase" id="RU003793"/>
    </source>
</evidence>
<evidence type="ECO:0000256" key="4">
    <source>
        <dbReference type="ARBA" id="ARBA00022519"/>
    </source>
</evidence>
<dbReference type="GO" id="GO:0006465">
    <property type="term" value="P:signal peptide processing"/>
    <property type="evidence" value="ECO:0007669"/>
    <property type="project" value="TreeGrafter"/>
</dbReference>
<keyword evidence="9 13" id="KW-0808">Transferase</keyword>
<proteinExistence type="inferred from homology"/>
<keyword evidence="9" id="KW-0511">Multifunctional enzyme</keyword>
<evidence type="ECO:0000256" key="2">
    <source>
        <dbReference type="ARBA" id="ARBA00005801"/>
    </source>
</evidence>
<feature type="transmembrane region" description="Helical" evidence="10">
    <location>
        <begin position="6"/>
        <end position="24"/>
    </location>
</feature>
<feature type="transmembrane region" description="Helical" evidence="10">
    <location>
        <begin position="126"/>
        <end position="144"/>
    </location>
</feature>
<comment type="subcellular location">
    <subcellularLocation>
        <location evidence="1">Cell inner membrane</location>
        <topology evidence="1">Multi-pass membrane protein</topology>
    </subcellularLocation>
    <subcellularLocation>
        <location evidence="9">Cell membrane</location>
        <topology evidence="9">Multi-pass membrane protein</topology>
    </subcellularLocation>
</comment>
<evidence type="ECO:0000256" key="6">
    <source>
        <dbReference type="ARBA" id="ARBA00022989"/>
    </source>
</evidence>
<dbReference type="PRINTS" id="PR00864">
    <property type="entry name" value="PREPILNPTASE"/>
</dbReference>
<dbReference type="RefSeq" id="WP_134115300.1">
    <property type="nucleotide sequence ID" value="NZ_SOEG01000004.1"/>
</dbReference>
<evidence type="ECO:0000259" key="12">
    <source>
        <dbReference type="Pfam" id="PF06750"/>
    </source>
</evidence>
<comment type="catalytic activity">
    <reaction evidence="9">
        <text>Typically cleaves a -Gly-|-Phe- bond to release an N-terminal, basic peptide of 5-8 residues from type IV prepilin, and then N-methylates the new N-terminal amino group, the methyl donor being S-adenosyl-L-methionine.</text>
        <dbReference type="EC" id="3.4.23.43"/>
    </reaction>
</comment>
<keyword evidence="9" id="KW-0378">Hydrolase</keyword>
<accession>A0A4R8H128</accession>
<sequence length="251" mass="28058">MYSIDITVFILGLIIGSFLNVVIYRLPENKSIIWPGSHCTNCQTNLKIFDLIPVLSFIFTKGRCRYCDTKVSYQYPAVELLTALLFLISYWRYSLSIEFLIYSGLIALLIVCTFIDLKYQIIPNKITYPGIIIFFIISFFFNHITIKSSLLGIVLSGGFLLVIAIVSRGGMGIGDVKLAAMVGSVIGVKYTIIGIFIGSLIGSIISLILIGFNIKDRKDRIPFGPFIAIGTVVMIFYGNVIINWYLDLLAF</sequence>
<dbReference type="Pfam" id="PF01478">
    <property type="entry name" value="Peptidase_A24"/>
    <property type="match status" value="1"/>
</dbReference>
<feature type="transmembrane region" description="Helical" evidence="10">
    <location>
        <begin position="99"/>
        <end position="119"/>
    </location>
</feature>
<evidence type="ECO:0000256" key="1">
    <source>
        <dbReference type="ARBA" id="ARBA00004429"/>
    </source>
</evidence>
<feature type="transmembrane region" description="Helical" evidence="10">
    <location>
        <begin position="150"/>
        <end position="169"/>
    </location>
</feature>
<comment type="function">
    <text evidence="9">Plays an essential role in type IV pili and type II pseudopili formation by proteolytically removing the leader sequence from substrate proteins and subsequently monomethylating the alpha-amino group of the newly exposed N-terminal phenylalanine.</text>
</comment>
<gene>
    <name evidence="13" type="ORF">C7959_104164</name>
</gene>
<protein>
    <recommendedName>
        <fullName evidence="9">Prepilin leader peptidase/N-methyltransferase</fullName>
        <ecNumber evidence="9">2.1.1.-</ecNumber>
        <ecNumber evidence="9">3.4.23.43</ecNumber>
    </recommendedName>
</protein>
<dbReference type="GO" id="GO:0032259">
    <property type="term" value="P:methylation"/>
    <property type="evidence" value="ECO:0007669"/>
    <property type="project" value="UniProtKB-KW"/>
</dbReference>
<dbReference type="GO" id="GO:0005886">
    <property type="term" value="C:plasma membrane"/>
    <property type="evidence" value="ECO:0007669"/>
    <property type="project" value="UniProtKB-SubCell"/>
</dbReference>
<dbReference type="InterPro" id="IPR000045">
    <property type="entry name" value="Prepilin_IV_endopep_pep"/>
</dbReference>